<gene>
    <name evidence="1" type="ORF">KL86PLE_90026</name>
</gene>
<sequence length="62" mass="6992">MRLGIFAIREDPQGVGRRRRTFLGFVQTLVDGATNAITSWLSAQLYTIITPIDAIYKRRVAP</sequence>
<dbReference type="EMBL" id="FMJD01000013">
    <property type="protein sequence ID" value="SCM78680.1"/>
    <property type="molecule type" value="Genomic_DNA"/>
</dbReference>
<proteinExistence type="predicted"/>
<organism evidence="1">
    <name type="scientific">uncultured Pleomorphomonas sp</name>
    <dbReference type="NCBI Taxonomy" id="442121"/>
    <lineage>
        <taxon>Bacteria</taxon>
        <taxon>Pseudomonadati</taxon>
        <taxon>Pseudomonadota</taxon>
        <taxon>Alphaproteobacteria</taxon>
        <taxon>Hyphomicrobiales</taxon>
        <taxon>Pleomorphomonadaceae</taxon>
        <taxon>Pleomorphomonas</taxon>
        <taxon>environmental samples</taxon>
    </lineage>
</organism>
<protein>
    <submittedName>
        <fullName evidence="1">Uncharacterized protein</fullName>
    </submittedName>
</protein>
<name>A0A212LME6_9HYPH</name>
<evidence type="ECO:0000313" key="1">
    <source>
        <dbReference type="EMBL" id="SCM78680.1"/>
    </source>
</evidence>
<accession>A0A212LME6</accession>
<reference evidence="1" key="1">
    <citation type="submission" date="2016-08" db="EMBL/GenBank/DDBJ databases">
        <authorList>
            <person name="Seilhamer J.J."/>
        </authorList>
    </citation>
    <scope>NUCLEOTIDE SEQUENCE</scope>
    <source>
        <strain evidence="1">86</strain>
    </source>
</reference>
<dbReference type="AlphaFoldDB" id="A0A212LME6"/>